<comment type="caution">
    <text evidence="2">The sequence shown here is derived from an EMBL/GenBank/DDBJ whole genome shotgun (WGS) entry which is preliminary data.</text>
</comment>
<name>K0T1X1_THAOC</name>
<proteinExistence type="predicted"/>
<protein>
    <submittedName>
        <fullName evidence="2">Uncharacterized protein</fullName>
    </submittedName>
</protein>
<accession>K0T1X1</accession>
<organism evidence="2 3">
    <name type="scientific">Thalassiosira oceanica</name>
    <name type="common">Marine diatom</name>
    <dbReference type="NCBI Taxonomy" id="159749"/>
    <lineage>
        <taxon>Eukaryota</taxon>
        <taxon>Sar</taxon>
        <taxon>Stramenopiles</taxon>
        <taxon>Ochrophyta</taxon>
        <taxon>Bacillariophyta</taxon>
        <taxon>Coscinodiscophyceae</taxon>
        <taxon>Thalassiosirophycidae</taxon>
        <taxon>Thalassiosirales</taxon>
        <taxon>Thalassiosiraceae</taxon>
        <taxon>Thalassiosira</taxon>
    </lineage>
</organism>
<keyword evidence="1" id="KW-0732">Signal</keyword>
<feature type="signal peptide" evidence="1">
    <location>
        <begin position="1"/>
        <end position="20"/>
    </location>
</feature>
<gene>
    <name evidence="2" type="ORF">THAOC_11772</name>
</gene>
<sequence length="444" mass="49317">MKQLLLRACLAASTVALSLGDVINFDPVAPVHGCVDSDGTAVYAPAVPHPLSNVDTTNSDATLLLRPMVQTPTVAGEGEGVTEMCVLWRWTMNEENKTAGKGFYFALGRSVPSVPGEVYGNEYDEHYHITNHSDVDNALTNYTGGLSAAWTRSAGKGSRQVEFLCGEAGNSGTEFDVGEYLCEVVLPTSSKANRDDPTKTDFLTVPYYLTYYRRDMTVRNEISRFLQQNTFGPTREDIDQLEARYNELRGPGFVPLPVVVEELLPELPVELGGSFPGALDKSFPGALDKSFHGALDKSFRARGGEEVNETATERYVMRLLEETSNITDASNVLTHHEAMSALQLEWVSNQMNASTFASGEFTSLRKFWRKRLNARKTETYRIGESGPHACERHSRWRKFAFTKADVQFSIDLRWGSQELKGTFQNTSGHVIEVERVVSDVHIHI</sequence>
<feature type="chain" id="PRO_5003841561" evidence="1">
    <location>
        <begin position="21"/>
        <end position="444"/>
    </location>
</feature>
<evidence type="ECO:0000313" key="3">
    <source>
        <dbReference type="Proteomes" id="UP000266841"/>
    </source>
</evidence>
<reference evidence="2 3" key="1">
    <citation type="journal article" date="2012" name="Genome Biol.">
        <title>Genome and low-iron response of an oceanic diatom adapted to chronic iron limitation.</title>
        <authorList>
            <person name="Lommer M."/>
            <person name="Specht M."/>
            <person name="Roy A.S."/>
            <person name="Kraemer L."/>
            <person name="Andreson R."/>
            <person name="Gutowska M.A."/>
            <person name="Wolf J."/>
            <person name="Bergner S.V."/>
            <person name="Schilhabel M.B."/>
            <person name="Klostermeier U.C."/>
            <person name="Beiko R.G."/>
            <person name="Rosenstiel P."/>
            <person name="Hippler M."/>
            <person name="Laroche J."/>
        </authorList>
    </citation>
    <scope>NUCLEOTIDE SEQUENCE [LARGE SCALE GENOMIC DNA]</scope>
    <source>
        <strain evidence="2 3">CCMP1005</strain>
    </source>
</reference>
<dbReference type="EMBL" id="AGNL01013497">
    <property type="protein sequence ID" value="EJK67226.1"/>
    <property type="molecule type" value="Genomic_DNA"/>
</dbReference>
<dbReference type="Proteomes" id="UP000266841">
    <property type="component" value="Unassembled WGS sequence"/>
</dbReference>
<dbReference type="AlphaFoldDB" id="K0T1X1"/>
<evidence type="ECO:0000256" key="1">
    <source>
        <dbReference type="SAM" id="SignalP"/>
    </source>
</evidence>
<evidence type="ECO:0000313" key="2">
    <source>
        <dbReference type="EMBL" id="EJK67226.1"/>
    </source>
</evidence>
<keyword evidence="3" id="KW-1185">Reference proteome</keyword>